<sequence>MTKIALVVFSLALILSIQFVAGQDADAETPASQMDEEQAFYLGVGIALDQMEKAGYFERDDVRSDLGKVDFHQAFEEAKRQENNQKAVFVTTFLNTMAEMVNSGLLHRVVYNKLFPSGGKTLTPELDSALAEAYEKARKHEEPKVDSAKLKHEF</sequence>
<evidence type="ECO:0000313" key="3">
    <source>
        <dbReference type="Proteomes" id="UP001396334"/>
    </source>
</evidence>
<proteinExistence type="predicted"/>
<keyword evidence="3" id="KW-1185">Reference proteome</keyword>
<dbReference type="EMBL" id="JBBPBN010000017">
    <property type="protein sequence ID" value="KAK9019191.1"/>
    <property type="molecule type" value="Genomic_DNA"/>
</dbReference>
<evidence type="ECO:0000256" key="1">
    <source>
        <dbReference type="SAM" id="SignalP"/>
    </source>
</evidence>
<dbReference type="Proteomes" id="UP001396334">
    <property type="component" value="Unassembled WGS sequence"/>
</dbReference>
<comment type="caution">
    <text evidence="2">The sequence shown here is derived from an EMBL/GenBank/DDBJ whole genome shotgun (WGS) entry which is preliminary data.</text>
</comment>
<feature type="chain" id="PRO_5047168234" evidence="1">
    <location>
        <begin position="23"/>
        <end position="154"/>
    </location>
</feature>
<protein>
    <submittedName>
        <fullName evidence="2">Uncharacterized protein</fullName>
    </submittedName>
</protein>
<keyword evidence="1" id="KW-0732">Signal</keyword>
<evidence type="ECO:0000313" key="2">
    <source>
        <dbReference type="EMBL" id="KAK9019191.1"/>
    </source>
</evidence>
<accession>A0ABR2S2H1</accession>
<gene>
    <name evidence="2" type="ORF">V6N11_053719</name>
</gene>
<feature type="signal peptide" evidence="1">
    <location>
        <begin position="1"/>
        <end position="22"/>
    </location>
</feature>
<name>A0ABR2S2H1_9ROSI</name>
<organism evidence="2 3">
    <name type="scientific">Hibiscus sabdariffa</name>
    <name type="common">roselle</name>
    <dbReference type="NCBI Taxonomy" id="183260"/>
    <lineage>
        <taxon>Eukaryota</taxon>
        <taxon>Viridiplantae</taxon>
        <taxon>Streptophyta</taxon>
        <taxon>Embryophyta</taxon>
        <taxon>Tracheophyta</taxon>
        <taxon>Spermatophyta</taxon>
        <taxon>Magnoliopsida</taxon>
        <taxon>eudicotyledons</taxon>
        <taxon>Gunneridae</taxon>
        <taxon>Pentapetalae</taxon>
        <taxon>rosids</taxon>
        <taxon>malvids</taxon>
        <taxon>Malvales</taxon>
        <taxon>Malvaceae</taxon>
        <taxon>Malvoideae</taxon>
        <taxon>Hibiscus</taxon>
    </lineage>
</organism>
<reference evidence="2 3" key="1">
    <citation type="journal article" date="2024" name="G3 (Bethesda)">
        <title>Genome assembly of Hibiscus sabdariffa L. provides insights into metabolisms of medicinal natural products.</title>
        <authorList>
            <person name="Kim T."/>
        </authorList>
    </citation>
    <scope>NUCLEOTIDE SEQUENCE [LARGE SCALE GENOMIC DNA]</scope>
    <source>
        <strain evidence="2">TK-2024</strain>
        <tissue evidence="2">Old leaves</tissue>
    </source>
</reference>